<dbReference type="Proteomes" id="UP000774617">
    <property type="component" value="Unassembled WGS sequence"/>
</dbReference>
<name>A0ABQ8G2Z4_9PEZI</name>
<proteinExistence type="predicted"/>
<comment type="caution">
    <text evidence="5">The sequence shown here is derived from an EMBL/GenBank/DDBJ whole genome shotgun (WGS) entry which is preliminary data.</text>
</comment>
<dbReference type="Gene3D" id="3.40.50.300">
    <property type="entry name" value="P-loop containing nucleotide triphosphate hydrolases"/>
    <property type="match status" value="1"/>
</dbReference>
<dbReference type="SUPFAM" id="SSF52540">
    <property type="entry name" value="P-loop containing nucleoside triphosphate hydrolases"/>
    <property type="match status" value="1"/>
</dbReference>
<feature type="domain" description="Helicase C-terminal" evidence="4">
    <location>
        <begin position="1"/>
        <end position="98"/>
    </location>
</feature>
<sequence>RLFLLDHFTPRAFEETNIKSVPFDGHVPSRNREVVLQVLKQDPSVQVILITISCGAVGLDHTAASRAYLLKPQWNPTIEDQALSRIHRMGQVRPVTVV</sequence>
<evidence type="ECO:0000256" key="3">
    <source>
        <dbReference type="ARBA" id="ARBA00022840"/>
    </source>
</evidence>
<dbReference type="Pfam" id="PF00271">
    <property type="entry name" value="Helicase_C"/>
    <property type="match status" value="1"/>
</dbReference>
<keyword evidence="3" id="KW-0067">ATP-binding</keyword>
<protein>
    <submittedName>
        <fullName evidence="5">P-loop containing nucleoside triphosphate hydrolase protein</fullName>
    </submittedName>
</protein>
<evidence type="ECO:0000259" key="4">
    <source>
        <dbReference type="PROSITE" id="PS51194"/>
    </source>
</evidence>
<evidence type="ECO:0000256" key="2">
    <source>
        <dbReference type="ARBA" id="ARBA00022801"/>
    </source>
</evidence>
<dbReference type="GO" id="GO:0016787">
    <property type="term" value="F:hydrolase activity"/>
    <property type="evidence" value="ECO:0007669"/>
    <property type="project" value="UniProtKB-KW"/>
</dbReference>
<dbReference type="InterPro" id="IPR049730">
    <property type="entry name" value="SNF2/RAD54-like_C"/>
</dbReference>
<dbReference type="EMBL" id="JAGTJR010000023">
    <property type="protein sequence ID" value="KAH7043240.1"/>
    <property type="molecule type" value="Genomic_DNA"/>
</dbReference>
<dbReference type="PANTHER" id="PTHR45626">
    <property type="entry name" value="TRANSCRIPTION TERMINATION FACTOR 2-RELATED"/>
    <property type="match status" value="1"/>
</dbReference>
<dbReference type="InterPro" id="IPR001650">
    <property type="entry name" value="Helicase_C-like"/>
</dbReference>
<reference evidence="5 6" key="1">
    <citation type="journal article" date="2021" name="Nat. Commun.">
        <title>Genetic determinants of endophytism in the Arabidopsis root mycobiome.</title>
        <authorList>
            <person name="Mesny F."/>
            <person name="Miyauchi S."/>
            <person name="Thiergart T."/>
            <person name="Pickel B."/>
            <person name="Atanasova L."/>
            <person name="Karlsson M."/>
            <person name="Huettel B."/>
            <person name="Barry K.W."/>
            <person name="Haridas S."/>
            <person name="Chen C."/>
            <person name="Bauer D."/>
            <person name="Andreopoulos W."/>
            <person name="Pangilinan J."/>
            <person name="LaButti K."/>
            <person name="Riley R."/>
            <person name="Lipzen A."/>
            <person name="Clum A."/>
            <person name="Drula E."/>
            <person name="Henrissat B."/>
            <person name="Kohler A."/>
            <person name="Grigoriev I.V."/>
            <person name="Martin F.M."/>
            <person name="Hacquard S."/>
        </authorList>
    </citation>
    <scope>NUCLEOTIDE SEQUENCE [LARGE SCALE GENOMIC DNA]</scope>
    <source>
        <strain evidence="5 6">MPI-SDFR-AT-0080</strain>
    </source>
</reference>
<organism evidence="5 6">
    <name type="scientific">Macrophomina phaseolina</name>
    <dbReference type="NCBI Taxonomy" id="35725"/>
    <lineage>
        <taxon>Eukaryota</taxon>
        <taxon>Fungi</taxon>
        <taxon>Dikarya</taxon>
        <taxon>Ascomycota</taxon>
        <taxon>Pezizomycotina</taxon>
        <taxon>Dothideomycetes</taxon>
        <taxon>Dothideomycetes incertae sedis</taxon>
        <taxon>Botryosphaeriales</taxon>
        <taxon>Botryosphaeriaceae</taxon>
        <taxon>Macrophomina</taxon>
    </lineage>
</organism>
<dbReference type="InterPro" id="IPR027417">
    <property type="entry name" value="P-loop_NTPase"/>
</dbReference>
<dbReference type="PANTHER" id="PTHR45626:SF22">
    <property type="entry name" value="DNA REPAIR PROTEIN RAD5"/>
    <property type="match status" value="1"/>
</dbReference>
<evidence type="ECO:0000256" key="1">
    <source>
        <dbReference type="ARBA" id="ARBA00022741"/>
    </source>
</evidence>
<keyword evidence="6" id="KW-1185">Reference proteome</keyword>
<keyword evidence="2 5" id="KW-0378">Hydrolase</keyword>
<gene>
    <name evidence="5" type="ORF">B0J12DRAFT_578739</name>
</gene>
<keyword evidence="1" id="KW-0547">Nucleotide-binding</keyword>
<dbReference type="InterPro" id="IPR050628">
    <property type="entry name" value="SNF2_RAD54_helicase_TF"/>
</dbReference>
<accession>A0ABQ8G2Z4</accession>
<dbReference type="CDD" id="cd18793">
    <property type="entry name" value="SF2_C_SNF"/>
    <property type="match status" value="1"/>
</dbReference>
<dbReference type="SMART" id="SM00490">
    <property type="entry name" value="HELICc"/>
    <property type="match status" value="1"/>
</dbReference>
<feature type="non-terminal residue" evidence="5">
    <location>
        <position position="1"/>
    </location>
</feature>
<dbReference type="PROSITE" id="PS51194">
    <property type="entry name" value="HELICASE_CTER"/>
    <property type="match status" value="1"/>
</dbReference>
<evidence type="ECO:0000313" key="6">
    <source>
        <dbReference type="Proteomes" id="UP000774617"/>
    </source>
</evidence>
<evidence type="ECO:0000313" key="5">
    <source>
        <dbReference type="EMBL" id="KAH7043240.1"/>
    </source>
</evidence>